<keyword evidence="2" id="KW-1185">Reference proteome</keyword>
<evidence type="ECO:0000313" key="2">
    <source>
        <dbReference type="Proteomes" id="UP001164539"/>
    </source>
</evidence>
<reference evidence="1 2" key="1">
    <citation type="journal article" date="2023" name="Science">
        <title>Complex scaffold remodeling in plant triterpene biosynthesis.</title>
        <authorList>
            <person name="De La Pena R."/>
            <person name="Hodgson H."/>
            <person name="Liu J.C."/>
            <person name="Stephenson M.J."/>
            <person name="Martin A.C."/>
            <person name="Owen C."/>
            <person name="Harkess A."/>
            <person name="Leebens-Mack J."/>
            <person name="Jimenez L.E."/>
            <person name="Osbourn A."/>
            <person name="Sattely E.S."/>
        </authorList>
    </citation>
    <scope>NUCLEOTIDE SEQUENCE [LARGE SCALE GENOMIC DNA]</scope>
    <source>
        <strain evidence="2">cv. JPN11</strain>
        <tissue evidence="1">Leaf</tissue>
    </source>
</reference>
<sequence length="926" mass="105471">MKEKKKRNKKIDLCYSWLFAATINTIYSMPDEKRKVAEATASVKMKYNKKQKRQHKKHGGSGDDKRKRRGPRLPSSMRKALDGINSLNRSDEDIDSDETPDFYEYEEQLPQEESKKNRRFDPVENYEYELPENFKDENVLSDDDDDENDDSGMKRSSKQLGDDVEDEDDERHLRMLEGITGMPTTAFEGKKRKKNLIISEAYPESEFNPSRDVLDGNGQISVEDLLEPLQGKSGYSKLRKRMQQMHKKSTSVQAPLPKAEQEKLERKAVYEQSKKDITKWEPLVKMNREAPTICFDEDTNLGFSTVGAIASAFEPRTEFEKKMASLVNDDKVKEAHKEDGSKLLELNKISVEDYLWDRNHIAKMRSLLFRHELKRKRIKKIKSKTYHRLLKKDRIKAAAVEILMDPEAAKEEARKEEFKRAEERMTLKHKNSSKWAKRILKRGLSVQDEGTRAAIDEQLQQHALLTRKMNTTKDSSSSSDDSSDEDDADENSAGSDQDEASKLFAKAKEKTLKVLEEDDEVPNSGVLSLPFMSRGLKKRKEEAIQEAKLALQEYESSLKELEDSAGEENPRIGTTTGRMVFGPVKREAPVSSKKIKTDNYYGNSDSEDGLEAEDTDVGNGMNDDVQKNVKTDSVTLHEDSEVRDSVFKGFDDIVRDPGQKTSCDVAIFASGKWKKMKSGNEVDANIDKSTKVVEPSLPDHDLVEAGEESDTDSEGQMVDGILSSGPKTSYELPSQEELIRLAFAGDDVEEDFEKDKQEILNQENPVPEKPNLIPGWGQWTHIQQKKGLPSWMVDEHEKAKRKREEALKKRKDAHLKHVIISEKLDKKAEKLHTKTLPYPFTSKEVFEQSIRVPVGPEFNPATAVGALNQPQVKKKSGIIIKPIKFEEVNPHEKTEEHKRSGQKQKTNRNKGNGGKRTQVRPVVVKS</sequence>
<evidence type="ECO:0000313" key="1">
    <source>
        <dbReference type="EMBL" id="KAJ4716210.1"/>
    </source>
</evidence>
<gene>
    <name evidence="1" type="ORF">OWV82_011265</name>
</gene>
<comment type="caution">
    <text evidence="1">The sequence shown here is derived from an EMBL/GenBank/DDBJ whole genome shotgun (WGS) entry which is preliminary data.</text>
</comment>
<protein>
    <submittedName>
        <fullName evidence="1">U3 small nucleolar RNA-associated protein 14</fullName>
    </submittedName>
</protein>
<dbReference type="Proteomes" id="UP001164539">
    <property type="component" value="Chromosome 6"/>
</dbReference>
<organism evidence="1 2">
    <name type="scientific">Melia azedarach</name>
    <name type="common">Chinaberry tree</name>
    <dbReference type="NCBI Taxonomy" id="155640"/>
    <lineage>
        <taxon>Eukaryota</taxon>
        <taxon>Viridiplantae</taxon>
        <taxon>Streptophyta</taxon>
        <taxon>Embryophyta</taxon>
        <taxon>Tracheophyta</taxon>
        <taxon>Spermatophyta</taxon>
        <taxon>Magnoliopsida</taxon>
        <taxon>eudicotyledons</taxon>
        <taxon>Gunneridae</taxon>
        <taxon>Pentapetalae</taxon>
        <taxon>rosids</taxon>
        <taxon>malvids</taxon>
        <taxon>Sapindales</taxon>
        <taxon>Meliaceae</taxon>
        <taxon>Melia</taxon>
    </lineage>
</organism>
<accession>A0ACC1XY89</accession>
<proteinExistence type="predicted"/>
<name>A0ACC1XY89_MELAZ</name>
<dbReference type="EMBL" id="CM051399">
    <property type="protein sequence ID" value="KAJ4716210.1"/>
    <property type="molecule type" value="Genomic_DNA"/>
</dbReference>